<dbReference type="PANTHER" id="PTHR10773:SF19">
    <property type="match status" value="1"/>
</dbReference>
<reference evidence="4" key="1">
    <citation type="submission" date="2021-02" db="EMBL/GenBank/DDBJ databases">
        <authorList>
            <person name="Steward A R."/>
        </authorList>
    </citation>
    <scope>NUCLEOTIDE SEQUENCE</scope>
</reference>
<evidence type="ECO:0000313" key="5">
    <source>
        <dbReference type="Proteomes" id="UP000663880"/>
    </source>
</evidence>
<keyword evidence="1" id="KW-0175">Coiled coil</keyword>
<protein>
    <recommendedName>
        <fullName evidence="3">DUF7869 domain-containing protein</fullName>
    </recommendedName>
</protein>
<feature type="domain" description="DUF7869" evidence="3">
    <location>
        <begin position="278"/>
        <end position="414"/>
    </location>
</feature>
<accession>A0A821X0N8</accession>
<dbReference type="PANTHER" id="PTHR10773">
    <property type="entry name" value="DNA-DIRECTED RNA POLYMERASES I, II, AND III SUBUNIT RPABC2"/>
    <property type="match status" value="1"/>
</dbReference>
<feature type="coiled-coil region" evidence="1">
    <location>
        <begin position="180"/>
        <end position="207"/>
    </location>
</feature>
<evidence type="ECO:0000313" key="4">
    <source>
        <dbReference type="EMBL" id="CAF4933893.1"/>
    </source>
</evidence>
<dbReference type="AlphaFoldDB" id="A0A821X0N8"/>
<comment type="caution">
    <text evidence="4">The sequence shown here is derived from an EMBL/GenBank/DDBJ whole genome shotgun (WGS) entry which is preliminary data.</text>
</comment>
<gene>
    <name evidence="4" type="ORF">PMACD_LOCUS14090</name>
</gene>
<evidence type="ECO:0000259" key="3">
    <source>
        <dbReference type="Pfam" id="PF25273"/>
    </source>
</evidence>
<evidence type="ECO:0000256" key="1">
    <source>
        <dbReference type="SAM" id="Coils"/>
    </source>
</evidence>
<dbReference type="EMBL" id="CAJOBZ010000063">
    <property type="protein sequence ID" value="CAF4933893.1"/>
    <property type="molecule type" value="Genomic_DNA"/>
</dbReference>
<name>A0A821X0N8_9NEOP</name>
<sequence>MEENIQPARAGRASKRVRNENQWRRHVTEVKRRRPRTGTEGTRQANYSTKLFIKKRNSSTLLHVCQSSFLGILQIPRNRIRRVAETFKKTGGLVKENRGGDHTSHKNVYKLQEVKSFIESLQCIESHYCRSTTERKYLDSTLNIKKLWQIYNEQAVNTVKQCYFRRIFTTQYNIGFGNPRTDVCSKCTELEEQIKNEKNESVKAKYMIEKTIHKRKAKKFYQLLNQRQDGMITLSFDCQKNQVLPKLPDQITYYSRQLYIYNFAVVLAVEGKRLNKDTVTLYTWNENEYKKGANEIASGVYHRLNALDLNGIETLRLVADGCGAQNKNSIFIGMCCVWLWNAPNNIKNIELVFPIPGHSFLPADRVFGNVERELKRKEVIVQPEEYHNIFNKYGLVVQMEMVYDWKNALHDVIKPPGLWHFQFAQNVLPLPVAKNNVIIKKDKISDVRKLLEKHYGSQWESHPELEYYKKIINEAIDDDIQENEPSCDPPTVDSYIMI</sequence>
<feature type="region of interest" description="Disordered" evidence="2">
    <location>
        <begin position="1"/>
        <end position="20"/>
    </location>
</feature>
<dbReference type="Pfam" id="PF25273">
    <property type="entry name" value="DUF7869"/>
    <property type="match status" value="1"/>
</dbReference>
<evidence type="ECO:0000256" key="2">
    <source>
        <dbReference type="SAM" id="MobiDB-lite"/>
    </source>
</evidence>
<dbReference type="OrthoDB" id="6779410at2759"/>
<dbReference type="InterPro" id="IPR057191">
    <property type="entry name" value="DUF7869"/>
</dbReference>
<dbReference type="Proteomes" id="UP000663880">
    <property type="component" value="Unassembled WGS sequence"/>
</dbReference>
<keyword evidence="5" id="KW-1185">Reference proteome</keyword>
<organism evidence="4 5">
    <name type="scientific">Pieris macdunnoughi</name>
    <dbReference type="NCBI Taxonomy" id="345717"/>
    <lineage>
        <taxon>Eukaryota</taxon>
        <taxon>Metazoa</taxon>
        <taxon>Ecdysozoa</taxon>
        <taxon>Arthropoda</taxon>
        <taxon>Hexapoda</taxon>
        <taxon>Insecta</taxon>
        <taxon>Pterygota</taxon>
        <taxon>Neoptera</taxon>
        <taxon>Endopterygota</taxon>
        <taxon>Lepidoptera</taxon>
        <taxon>Glossata</taxon>
        <taxon>Ditrysia</taxon>
        <taxon>Papilionoidea</taxon>
        <taxon>Pieridae</taxon>
        <taxon>Pierinae</taxon>
        <taxon>Pieris</taxon>
    </lineage>
</organism>
<proteinExistence type="predicted"/>